<keyword evidence="1" id="KW-0472">Membrane</keyword>
<dbReference type="EMBL" id="ABEU02000010">
    <property type="status" value="NOT_ANNOTATED_CDS"/>
    <property type="molecule type" value="Genomic_DNA"/>
</dbReference>
<sequence>MLLEVCLRNILGTSLVSTMFTSGFKVESVLGQLPSCYAYVENSSLRSRAWRDFQFQASHCSIVVALIWLLGWLAGSLT</sequence>
<dbReference type="EnsemblPlants" id="Pp3c10_11280V3.3">
    <property type="protein sequence ID" value="PAC:32901012.CDS.1"/>
    <property type="gene ID" value="Pp3c10_11280"/>
</dbReference>
<name>A0A7I3YV48_PHYPA</name>
<gene>
    <name evidence="2" type="primary">LOC112287645</name>
</gene>
<evidence type="ECO:0000313" key="2">
    <source>
        <dbReference type="EnsemblPlants" id="PAC:32901012.CDS.1"/>
    </source>
</evidence>
<evidence type="ECO:0000256" key="1">
    <source>
        <dbReference type="SAM" id="Phobius"/>
    </source>
</evidence>
<keyword evidence="1" id="KW-0812">Transmembrane</keyword>
<accession>A0A7I3YV48</accession>
<protein>
    <submittedName>
        <fullName evidence="2">Uncharacterized protein</fullName>
    </submittedName>
</protein>
<dbReference type="AlphaFoldDB" id="A0A7I3YV48"/>
<reference evidence="2 3" key="2">
    <citation type="journal article" date="2018" name="Plant J.">
        <title>The Physcomitrella patens chromosome-scale assembly reveals moss genome structure and evolution.</title>
        <authorList>
            <person name="Lang D."/>
            <person name="Ullrich K.K."/>
            <person name="Murat F."/>
            <person name="Fuchs J."/>
            <person name="Jenkins J."/>
            <person name="Haas F.B."/>
            <person name="Piednoel M."/>
            <person name="Gundlach H."/>
            <person name="Van Bel M."/>
            <person name="Meyberg R."/>
            <person name="Vives C."/>
            <person name="Morata J."/>
            <person name="Symeonidi A."/>
            <person name="Hiss M."/>
            <person name="Muchero W."/>
            <person name="Kamisugi Y."/>
            <person name="Saleh O."/>
            <person name="Blanc G."/>
            <person name="Decker E.L."/>
            <person name="van Gessel N."/>
            <person name="Grimwood J."/>
            <person name="Hayes R.D."/>
            <person name="Graham S.W."/>
            <person name="Gunter L.E."/>
            <person name="McDaniel S.F."/>
            <person name="Hoernstein S.N.W."/>
            <person name="Larsson A."/>
            <person name="Li F.W."/>
            <person name="Perroud P.F."/>
            <person name="Phillips J."/>
            <person name="Ranjan P."/>
            <person name="Rokshar D.S."/>
            <person name="Rothfels C.J."/>
            <person name="Schneider L."/>
            <person name="Shu S."/>
            <person name="Stevenson D.W."/>
            <person name="Thummler F."/>
            <person name="Tillich M."/>
            <person name="Villarreal Aguilar J.C."/>
            <person name="Widiez T."/>
            <person name="Wong G.K."/>
            <person name="Wymore A."/>
            <person name="Zhang Y."/>
            <person name="Zimmer A.D."/>
            <person name="Quatrano R.S."/>
            <person name="Mayer K.F.X."/>
            <person name="Goodstein D."/>
            <person name="Casacuberta J.M."/>
            <person name="Vandepoele K."/>
            <person name="Reski R."/>
            <person name="Cuming A.C."/>
            <person name="Tuskan G.A."/>
            <person name="Maumus F."/>
            <person name="Salse J."/>
            <person name="Schmutz J."/>
            <person name="Rensing S.A."/>
        </authorList>
    </citation>
    <scope>NUCLEOTIDE SEQUENCE [LARGE SCALE GENOMIC DNA]</scope>
    <source>
        <strain evidence="2 3">cv. Gransden 2004</strain>
    </source>
</reference>
<organism evidence="2 3">
    <name type="scientific">Physcomitrium patens</name>
    <name type="common">Spreading-leaved earth moss</name>
    <name type="synonym">Physcomitrella patens</name>
    <dbReference type="NCBI Taxonomy" id="3218"/>
    <lineage>
        <taxon>Eukaryota</taxon>
        <taxon>Viridiplantae</taxon>
        <taxon>Streptophyta</taxon>
        <taxon>Embryophyta</taxon>
        <taxon>Bryophyta</taxon>
        <taxon>Bryophytina</taxon>
        <taxon>Bryopsida</taxon>
        <taxon>Funariidae</taxon>
        <taxon>Funariales</taxon>
        <taxon>Funariaceae</taxon>
        <taxon>Physcomitrium</taxon>
    </lineage>
</organism>
<reference evidence="2 3" key="1">
    <citation type="journal article" date="2008" name="Science">
        <title>The Physcomitrella genome reveals evolutionary insights into the conquest of land by plants.</title>
        <authorList>
            <person name="Rensing S."/>
            <person name="Lang D."/>
            <person name="Zimmer A."/>
            <person name="Terry A."/>
            <person name="Salamov A."/>
            <person name="Shapiro H."/>
            <person name="Nishiyama T."/>
            <person name="Perroud P.-F."/>
            <person name="Lindquist E."/>
            <person name="Kamisugi Y."/>
            <person name="Tanahashi T."/>
            <person name="Sakakibara K."/>
            <person name="Fujita T."/>
            <person name="Oishi K."/>
            <person name="Shin-I T."/>
            <person name="Kuroki Y."/>
            <person name="Toyoda A."/>
            <person name="Suzuki Y."/>
            <person name="Hashimoto A."/>
            <person name="Yamaguchi K."/>
            <person name="Sugano A."/>
            <person name="Kohara Y."/>
            <person name="Fujiyama A."/>
            <person name="Anterola A."/>
            <person name="Aoki S."/>
            <person name="Ashton N."/>
            <person name="Barbazuk W.B."/>
            <person name="Barker E."/>
            <person name="Bennetzen J."/>
            <person name="Bezanilla M."/>
            <person name="Blankenship R."/>
            <person name="Cho S.H."/>
            <person name="Dutcher S."/>
            <person name="Estelle M."/>
            <person name="Fawcett J.A."/>
            <person name="Gundlach H."/>
            <person name="Hanada K."/>
            <person name="Heyl A."/>
            <person name="Hicks K.A."/>
            <person name="Hugh J."/>
            <person name="Lohr M."/>
            <person name="Mayer K."/>
            <person name="Melkozernov A."/>
            <person name="Murata T."/>
            <person name="Nelson D."/>
            <person name="Pils B."/>
            <person name="Prigge M."/>
            <person name="Reiss B."/>
            <person name="Renner T."/>
            <person name="Rombauts S."/>
            <person name="Rushton P."/>
            <person name="Sanderfoot A."/>
            <person name="Schween G."/>
            <person name="Shiu S.-H."/>
            <person name="Stueber K."/>
            <person name="Theodoulou F.L."/>
            <person name="Tu H."/>
            <person name="Van de Peer Y."/>
            <person name="Verrier P.J."/>
            <person name="Waters E."/>
            <person name="Wood A."/>
            <person name="Yang L."/>
            <person name="Cove D."/>
            <person name="Cuming A."/>
            <person name="Hasebe M."/>
            <person name="Lucas S."/>
            <person name="Mishler D.B."/>
            <person name="Reski R."/>
            <person name="Grigoriev I."/>
            <person name="Quatrano R.S."/>
            <person name="Boore J.L."/>
        </authorList>
    </citation>
    <scope>NUCLEOTIDE SEQUENCE [LARGE SCALE GENOMIC DNA]</scope>
    <source>
        <strain evidence="2 3">cv. Gransden 2004</strain>
    </source>
</reference>
<keyword evidence="1" id="KW-1133">Transmembrane helix</keyword>
<reference evidence="2" key="3">
    <citation type="submission" date="2020-12" db="UniProtKB">
        <authorList>
            <consortium name="EnsemblPlants"/>
        </authorList>
    </citation>
    <scope>IDENTIFICATION</scope>
</reference>
<keyword evidence="3" id="KW-1185">Reference proteome</keyword>
<dbReference type="Gramene" id="Pp3c10_11280V3.3">
    <property type="protein sequence ID" value="PAC:32901012.CDS.1"/>
    <property type="gene ID" value="Pp3c10_11280"/>
</dbReference>
<evidence type="ECO:0000313" key="3">
    <source>
        <dbReference type="Proteomes" id="UP000006727"/>
    </source>
</evidence>
<dbReference type="Proteomes" id="UP000006727">
    <property type="component" value="Chromosome 10"/>
</dbReference>
<feature type="transmembrane region" description="Helical" evidence="1">
    <location>
        <begin position="55"/>
        <end position="75"/>
    </location>
</feature>
<proteinExistence type="predicted"/>